<proteinExistence type="predicted"/>
<evidence type="ECO:0000256" key="1">
    <source>
        <dbReference type="SAM" id="MobiDB-lite"/>
    </source>
</evidence>
<dbReference type="AlphaFoldDB" id="A0A059D6D9"/>
<dbReference type="OMA" id="IETHVHH"/>
<feature type="compositionally biased region" description="Basic and acidic residues" evidence="1">
    <location>
        <begin position="1"/>
        <end position="21"/>
    </location>
</feature>
<accession>A0A059D6D9</accession>
<dbReference type="EMBL" id="KK198754">
    <property type="protein sequence ID" value="KCW86034.1"/>
    <property type="molecule type" value="Genomic_DNA"/>
</dbReference>
<organism evidence="2">
    <name type="scientific">Eucalyptus grandis</name>
    <name type="common">Flooded gum</name>
    <dbReference type="NCBI Taxonomy" id="71139"/>
    <lineage>
        <taxon>Eukaryota</taxon>
        <taxon>Viridiplantae</taxon>
        <taxon>Streptophyta</taxon>
        <taxon>Embryophyta</taxon>
        <taxon>Tracheophyta</taxon>
        <taxon>Spermatophyta</taxon>
        <taxon>Magnoliopsida</taxon>
        <taxon>eudicotyledons</taxon>
        <taxon>Gunneridae</taxon>
        <taxon>Pentapetalae</taxon>
        <taxon>rosids</taxon>
        <taxon>malvids</taxon>
        <taxon>Myrtales</taxon>
        <taxon>Myrtaceae</taxon>
        <taxon>Myrtoideae</taxon>
        <taxon>Eucalypteae</taxon>
        <taxon>Eucalyptus</taxon>
    </lineage>
</organism>
<sequence length="108" mass="11969">MADHSHDEDPDVEGHEGEHHHIGQGHLQPIYRCLHSGTRDRVRAGPNVGRDGQNLHCQGQDEDEEESQHVHAEPLLWPTGEEDDGVLAPIETHVHHHLHVHSVVAVGG</sequence>
<feature type="region of interest" description="Disordered" evidence="1">
    <location>
        <begin position="1"/>
        <end position="83"/>
    </location>
</feature>
<name>A0A059D6D9_EUCGR</name>
<gene>
    <name evidence="2" type="ORF">EUGRSUZ_B02738</name>
</gene>
<dbReference type="Gramene" id="KCW86034">
    <property type="protein sequence ID" value="KCW86034"/>
    <property type="gene ID" value="EUGRSUZ_B02738"/>
</dbReference>
<dbReference type="InParanoid" id="A0A059D6D9"/>
<reference evidence="2" key="1">
    <citation type="submission" date="2013-07" db="EMBL/GenBank/DDBJ databases">
        <title>The genome of Eucalyptus grandis.</title>
        <authorList>
            <person name="Schmutz J."/>
            <person name="Hayes R."/>
            <person name="Myburg A."/>
            <person name="Tuskan G."/>
            <person name="Grattapaglia D."/>
            <person name="Rokhsar D.S."/>
        </authorList>
    </citation>
    <scope>NUCLEOTIDE SEQUENCE</scope>
    <source>
        <tissue evidence="2">Leaf extractions</tissue>
    </source>
</reference>
<protein>
    <submittedName>
        <fullName evidence="2">Uncharacterized protein</fullName>
    </submittedName>
</protein>
<evidence type="ECO:0000313" key="2">
    <source>
        <dbReference type="EMBL" id="KCW86034.1"/>
    </source>
</evidence>